<comment type="caution">
    <text evidence="1">The sequence shown here is derived from an EMBL/GenBank/DDBJ whole genome shotgun (WGS) entry which is preliminary data.</text>
</comment>
<gene>
    <name evidence="1" type="ORF">RSO01_75080</name>
</gene>
<protein>
    <submittedName>
        <fullName evidence="1">Uncharacterized protein</fullName>
    </submittedName>
</protein>
<reference evidence="1 2" key="1">
    <citation type="submission" date="2019-07" db="EMBL/GenBank/DDBJ databases">
        <title>Whole genome shotgun sequence of Reyranella soli NBRC 108950.</title>
        <authorList>
            <person name="Hosoyama A."/>
            <person name="Uohara A."/>
            <person name="Ohji S."/>
            <person name="Ichikawa N."/>
        </authorList>
    </citation>
    <scope>NUCLEOTIDE SEQUENCE [LARGE SCALE GENOMIC DNA]</scope>
    <source>
        <strain evidence="1 2">NBRC 108950</strain>
    </source>
</reference>
<name>A0A512NN35_9HYPH</name>
<dbReference type="EMBL" id="BKAJ01000159">
    <property type="protein sequence ID" value="GEP60342.1"/>
    <property type="molecule type" value="Genomic_DNA"/>
</dbReference>
<accession>A0A512NN35</accession>
<dbReference type="AlphaFoldDB" id="A0A512NN35"/>
<evidence type="ECO:0000313" key="1">
    <source>
        <dbReference type="EMBL" id="GEP60342.1"/>
    </source>
</evidence>
<organism evidence="1 2">
    <name type="scientific">Reyranella soli</name>
    <dbReference type="NCBI Taxonomy" id="1230389"/>
    <lineage>
        <taxon>Bacteria</taxon>
        <taxon>Pseudomonadati</taxon>
        <taxon>Pseudomonadota</taxon>
        <taxon>Alphaproteobacteria</taxon>
        <taxon>Hyphomicrobiales</taxon>
        <taxon>Reyranellaceae</taxon>
        <taxon>Reyranella</taxon>
    </lineage>
</organism>
<sequence length="86" mass="10146">MTVQYFARVKSASDHEALQKLVRHYPSCSFEEWHFREAKKMADWKARRHAVKMVDVTPAEFTAYCEKTKAKPDLTTFLKFLTDKAF</sequence>
<proteinExistence type="predicted"/>
<evidence type="ECO:0000313" key="2">
    <source>
        <dbReference type="Proteomes" id="UP000321058"/>
    </source>
</evidence>
<keyword evidence="2" id="KW-1185">Reference proteome</keyword>
<dbReference type="Proteomes" id="UP000321058">
    <property type="component" value="Unassembled WGS sequence"/>
</dbReference>